<keyword evidence="3 6" id="KW-0540">Nuclease</keyword>
<comment type="function">
    <text evidence="6">Bidirectionally degrades single-stranded DNA into large acid-insoluble oligonucleotides, which are then degraded further into small acid-soluble oligonucleotides.</text>
</comment>
<organism evidence="7 8">
    <name type="scientific">Candidatus Rhodoblastus alkanivorans</name>
    <dbReference type="NCBI Taxonomy" id="2954117"/>
    <lineage>
        <taxon>Bacteria</taxon>
        <taxon>Pseudomonadati</taxon>
        <taxon>Pseudomonadota</taxon>
        <taxon>Alphaproteobacteria</taxon>
        <taxon>Hyphomicrobiales</taxon>
        <taxon>Rhodoblastaceae</taxon>
        <taxon>Rhodoblastus</taxon>
    </lineage>
</organism>
<dbReference type="RefSeq" id="WP_272884883.1">
    <property type="nucleotide sequence ID" value="NZ_JAIVFK010000005.1"/>
</dbReference>
<comment type="subunit">
    <text evidence="6">Heterooligomer composed of large and small subunits.</text>
</comment>
<name>A0ABS9ZB09_9HYPH</name>
<keyword evidence="4 6" id="KW-0378">Hydrolase</keyword>
<evidence type="ECO:0000256" key="3">
    <source>
        <dbReference type="ARBA" id="ARBA00022722"/>
    </source>
</evidence>
<dbReference type="EC" id="3.1.11.6" evidence="6"/>
<evidence type="ECO:0000256" key="5">
    <source>
        <dbReference type="ARBA" id="ARBA00022839"/>
    </source>
</evidence>
<dbReference type="PANTHER" id="PTHR34137">
    <property type="entry name" value="EXODEOXYRIBONUCLEASE 7 SMALL SUBUNIT"/>
    <property type="match status" value="1"/>
</dbReference>
<reference evidence="7" key="1">
    <citation type="journal article" date="2022" name="ISME J.">
        <title>Identification of active gaseous-alkane degraders at natural gas seeps.</title>
        <authorList>
            <person name="Farhan Ul Haque M."/>
            <person name="Hernandez M."/>
            <person name="Crombie A.T."/>
            <person name="Murrell J.C."/>
        </authorList>
    </citation>
    <scope>NUCLEOTIDE SEQUENCE</scope>
    <source>
        <strain evidence="7">PC2</strain>
    </source>
</reference>
<dbReference type="Gene3D" id="1.10.287.1040">
    <property type="entry name" value="Exonuclease VII, small subunit"/>
    <property type="match status" value="1"/>
</dbReference>
<dbReference type="PANTHER" id="PTHR34137:SF1">
    <property type="entry name" value="EXODEOXYRIBONUCLEASE 7 SMALL SUBUNIT"/>
    <property type="match status" value="1"/>
</dbReference>
<dbReference type="Pfam" id="PF02609">
    <property type="entry name" value="Exonuc_VII_S"/>
    <property type="match status" value="1"/>
</dbReference>
<comment type="catalytic activity">
    <reaction evidence="6">
        <text>Exonucleolytic cleavage in either 5'- to 3'- or 3'- to 5'-direction to yield nucleoside 5'-phosphates.</text>
        <dbReference type="EC" id="3.1.11.6"/>
    </reaction>
</comment>
<comment type="subcellular location">
    <subcellularLocation>
        <location evidence="6">Cytoplasm</location>
    </subcellularLocation>
</comment>
<dbReference type="InterPro" id="IPR003761">
    <property type="entry name" value="Exonuc_VII_S"/>
</dbReference>
<dbReference type="NCBIfam" id="NF002139">
    <property type="entry name" value="PRK00977.1-3"/>
    <property type="match status" value="1"/>
</dbReference>
<evidence type="ECO:0000256" key="6">
    <source>
        <dbReference type="HAMAP-Rule" id="MF_00337"/>
    </source>
</evidence>
<comment type="similarity">
    <text evidence="1 6">Belongs to the XseB family.</text>
</comment>
<proteinExistence type="inferred from homology"/>
<evidence type="ECO:0000256" key="2">
    <source>
        <dbReference type="ARBA" id="ARBA00022490"/>
    </source>
</evidence>
<comment type="caution">
    <text evidence="7">The sequence shown here is derived from an EMBL/GenBank/DDBJ whole genome shotgun (WGS) entry which is preliminary data.</text>
</comment>
<keyword evidence="2 6" id="KW-0963">Cytoplasm</keyword>
<dbReference type="SUPFAM" id="SSF116842">
    <property type="entry name" value="XseB-like"/>
    <property type="match status" value="1"/>
</dbReference>
<dbReference type="NCBIfam" id="TIGR01280">
    <property type="entry name" value="xseB"/>
    <property type="match status" value="1"/>
</dbReference>
<dbReference type="EMBL" id="JAIVFP010000001">
    <property type="protein sequence ID" value="MCI4684665.1"/>
    <property type="molecule type" value="Genomic_DNA"/>
</dbReference>
<protein>
    <recommendedName>
        <fullName evidence="6">Exodeoxyribonuclease 7 small subunit</fullName>
        <ecNumber evidence="6">3.1.11.6</ecNumber>
    </recommendedName>
    <alternativeName>
        <fullName evidence="6">Exodeoxyribonuclease VII small subunit</fullName>
        <shortName evidence="6">Exonuclease VII small subunit</shortName>
    </alternativeName>
</protein>
<evidence type="ECO:0000256" key="4">
    <source>
        <dbReference type="ARBA" id="ARBA00022801"/>
    </source>
</evidence>
<dbReference type="GO" id="GO:0008855">
    <property type="term" value="F:exodeoxyribonuclease VII activity"/>
    <property type="evidence" value="ECO:0007669"/>
    <property type="project" value="UniProtKB-EC"/>
</dbReference>
<dbReference type="HAMAP" id="MF_00337">
    <property type="entry name" value="Exonuc_7_S"/>
    <property type="match status" value="1"/>
</dbReference>
<evidence type="ECO:0000313" key="7">
    <source>
        <dbReference type="EMBL" id="MCI4684665.1"/>
    </source>
</evidence>
<accession>A0ABS9ZB09</accession>
<sequence>MSKTDDVANLSFEAAMRELEDIVSTLEKGNVDLDKSIALYERGEILKKHCESLLKSAEARIEKIVQGPEGGAAGVAPLDVD</sequence>
<dbReference type="Proteomes" id="UP001139104">
    <property type="component" value="Unassembled WGS sequence"/>
</dbReference>
<evidence type="ECO:0000313" key="8">
    <source>
        <dbReference type="Proteomes" id="UP001139104"/>
    </source>
</evidence>
<dbReference type="InterPro" id="IPR037004">
    <property type="entry name" value="Exonuc_VII_ssu_sf"/>
</dbReference>
<gene>
    <name evidence="6" type="primary">xseB</name>
    <name evidence="7" type="ORF">K2U94_18150</name>
</gene>
<keyword evidence="5 6" id="KW-0269">Exonuclease</keyword>
<evidence type="ECO:0000256" key="1">
    <source>
        <dbReference type="ARBA" id="ARBA00009998"/>
    </source>
</evidence>
<keyword evidence="8" id="KW-1185">Reference proteome</keyword>